<dbReference type="GO" id="GO:0004674">
    <property type="term" value="F:protein serine/threonine kinase activity"/>
    <property type="evidence" value="ECO:0007669"/>
    <property type="project" value="UniProtKB-KW"/>
</dbReference>
<feature type="transmembrane region" description="Helical" evidence="7">
    <location>
        <begin position="604"/>
        <end position="622"/>
    </location>
</feature>
<feature type="transmembrane region" description="Helical" evidence="7">
    <location>
        <begin position="423"/>
        <end position="442"/>
    </location>
</feature>
<feature type="transmembrane region" description="Helical" evidence="7">
    <location>
        <begin position="1231"/>
        <end position="1252"/>
    </location>
</feature>
<name>A0A9W7B6S9_9STRA</name>
<feature type="transmembrane region" description="Helical" evidence="7">
    <location>
        <begin position="642"/>
        <end position="663"/>
    </location>
</feature>
<evidence type="ECO:0000256" key="1">
    <source>
        <dbReference type="ARBA" id="ARBA00022527"/>
    </source>
</evidence>
<feature type="transmembrane region" description="Helical" evidence="7">
    <location>
        <begin position="232"/>
        <end position="251"/>
    </location>
</feature>
<gene>
    <name evidence="9" type="ORF">TL16_g08636</name>
</gene>
<comment type="caution">
    <text evidence="9">The sequence shown here is derived from an EMBL/GenBank/DDBJ whole genome shotgun (WGS) entry which is preliminary data.</text>
</comment>
<feature type="transmembrane region" description="Helical" evidence="7">
    <location>
        <begin position="560"/>
        <end position="584"/>
    </location>
</feature>
<sequence length="1843" mass="206258">MSTKLSKFWTWTFHPISLTAMALSFVLMPRRKDWVRKFLVSQYFTYAILPTLFFVVVNRSLSSVVQLFAYSVLLAGGLKVRGYIAALEDEVLAEFLSEEVFKNGVMVGLAQLTFLLFASVQCERSEDDWRQCNRTLYSQTGLGGMVFLHVISKITFAIFPKEVLDRHDIIFGSIRSEWQRALSLSVEKIASLKGIELRQVGQGFLVAVTSVFALFLFSMMSTENSDAVTVRVIGACGIGTSLSVVISEGYSVSREQSRRLMIVESEKELSEFICQTVLVRGTSAMVPMLFFSFETVACFISQNSLDNGQCKIISSAAFMLSLYLAAFTLMSVAGKAVPYGVRRDIPPLKMTTLSTLPESRPTEFAKPKKLLSECANVYLIISFAVTSLNPLLANKAAIQVALENDTIWPNWTDFSSYEKFDKFWKWTILPITFTTMFISFSLKPRRTDLRYKLFLGMQYFICAFSPEVVPLIIGYEKSVLKMVAKCVVWVLLFFLGWRIRRYIASLRDEDLSVFLTEYFFKGVLIIGLSQLTFLIFTSIQCERSVGGEWRQCKRTLVSQTGLGGIIGGFVAFRILSGLVPAAILRRRSVSPKKLLSMHLTSRDFLKMAALFIVALSALFLLSNYGSKGNFKDTTESYATNGVMILGMGTLIVLGLWETHFIRLEMIEASRNLHRESAHDDEASDLWYILSSTLMQTAAALVSRFDKCVDDVLQMMNVFTLPIVLIFYVIAFMSQPRKKSSWHKWKLRFQFAIWAYPIEIIFALKNYEQGKYGFCILHLFRLLVENIIFHLGLKVRACVGRLPDKQIQKFLTNAIFEKGFRTLLTVLFLTFRTSNCLFENGVDESGASVTFEHAIKDCKNTLVCSTLISISLVIFWMISVVQGSVQTAWQKDLSLPWVKVRRSEERTTTTRTEAARMLSSSDEDVATLQGVSFRRFTQGALSLVSGISLVGLFSIMTAEDTSNNEFIKLQVTILGSMGLLSASLCSGLYIAASVILTTLCSGLMVYYAVTMDPRWRLLSNLILPIAGTGFTLVAFVKPKRNDKAYLTFCALHFFSFAIVGEGAAAWGAYKEDQIGVMWFTIFRIPFWCLAYNKGMKMRAVEAQLPPKELSDFLSQSIIVKGVAAMGPMVLFSFEAASCFISVPTYAEEGTCNNTSTAAVWLSTYLALFTLISVCTKAVPKIVQKELSLTWVEIASMDVSRVRILQGGLIIITSICALYMLSNLGVVGPEQDLVIRVGGVGGSCLGLNVLVILLSEESTVERQQNAHEINHDVVVSRAEKRRGKRFLAIKTINKKSIVNTDEEEQNKKVHTLLNERQILQHCEHPFIVTLHYFFQDPTRLYFGMSMAGSGDFYTIMEDFKGEGLPMHACRFYAAELCLALEYIHGLGIIYRDLKLENFLMSAEGHIVLTDFGMATYKARKRTSTVAGTPEYFAPEMVKEEEYGVEVDWWAFGVCLFEMMCAKSPFSGSSIASTMKNVMMKEAKLNPKAFRGCSKPEQKATQQIIQGLLHKDAEKRLGLAGIKEHAWFTDYKIVEEATAANEKWTWQDVFGMKVKVPLTRPDILKSPAIVALMEARFAKERKDSKVFEDLKPFKRGGTGLDGGLKLPELGGGIVASTSTPLLVEKGEKIEKEKEPSQEPDGSQDPKPTPTSLPPVLGSSKSDPTPNPTPSVDYDSDAPFALDDVPILRTVTYTLKPDLFIDHPLGREARLAEYLGEISDHWKEGYTFFGYQHKMKEPNKITLSMVFQSAHYLELYQKETKAAILNKFKQDLTPVQKKQQGEKHGWLVMGRGIVEQDDESNGLAEDEMIVPMAQLGSAANSPADGMTRNLETEAVKLEGGEVGGEGK</sequence>
<evidence type="ECO:0000259" key="8">
    <source>
        <dbReference type="PROSITE" id="PS50011"/>
    </source>
</evidence>
<evidence type="ECO:0000256" key="4">
    <source>
        <dbReference type="ARBA" id="ARBA00022777"/>
    </source>
</evidence>
<keyword evidence="5" id="KW-0067">ATP-binding</keyword>
<dbReference type="PANTHER" id="PTHR24351">
    <property type="entry name" value="RIBOSOMAL PROTEIN S6 KINASE"/>
    <property type="match status" value="1"/>
</dbReference>
<feature type="compositionally biased region" description="Basic and acidic residues" evidence="6">
    <location>
        <begin position="1826"/>
        <end position="1843"/>
    </location>
</feature>
<dbReference type="SUPFAM" id="SSF56112">
    <property type="entry name" value="Protein kinase-like (PK-like)"/>
    <property type="match status" value="1"/>
</dbReference>
<accession>A0A9W7B6S9</accession>
<dbReference type="Gene3D" id="3.30.200.20">
    <property type="entry name" value="Phosphorylase Kinase, domain 1"/>
    <property type="match status" value="1"/>
</dbReference>
<feature type="transmembrane region" description="Helical" evidence="7">
    <location>
        <begin position="861"/>
        <end position="884"/>
    </location>
</feature>
<feature type="transmembrane region" description="Helical" evidence="7">
    <location>
        <begin position="1198"/>
        <end position="1219"/>
    </location>
</feature>
<dbReference type="InterPro" id="IPR011009">
    <property type="entry name" value="Kinase-like_dom_sf"/>
</dbReference>
<evidence type="ECO:0000313" key="10">
    <source>
        <dbReference type="Proteomes" id="UP001162640"/>
    </source>
</evidence>
<dbReference type="InterPro" id="IPR045270">
    <property type="entry name" value="STKc_AGC"/>
</dbReference>
<feature type="transmembrane region" description="Helical" evidence="7">
    <location>
        <begin position="684"/>
        <end position="702"/>
    </location>
</feature>
<feature type="region of interest" description="Disordered" evidence="6">
    <location>
        <begin position="1626"/>
        <end position="1673"/>
    </location>
</feature>
<feature type="transmembrane region" description="Helical" evidence="7">
    <location>
        <begin position="1014"/>
        <end position="1035"/>
    </location>
</feature>
<dbReference type="Gene3D" id="1.10.510.10">
    <property type="entry name" value="Transferase(Phosphotransferase) domain 1"/>
    <property type="match status" value="1"/>
</dbReference>
<feature type="region of interest" description="Disordered" evidence="6">
    <location>
        <begin position="1813"/>
        <end position="1843"/>
    </location>
</feature>
<keyword evidence="4" id="KW-0418">Kinase</keyword>
<keyword evidence="1" id="KW-0723">Serine/threonine-protein kinase</keyword>
<dbReference type="Pfam" id="PF00069">
    <property type="entry name" value="Pkinase"/>
    <property type="match status" value="1"/>
</dbReference>
<reference evidence="10" key="1">
    <citation type="journal article" date="2023" name="Commun. Biol.">
        <title>Genome analysis of Parmales, the sister group of diatoms, reveals the evolutionary specialization of diatoms from phago-mixotrophs to photoautotrophs.</title>
        <authorList>
            <person name="Ban H."/>
            <person name="Sato S."/>
            <person name="Yoshikawa S."/>
            <person name="Yamada K."/>
            <person name="Nakamura Y."/>
            <person name="Ichinomiya M."/>
            <person name="Sato N."/>
            <person name="Blanc-Mathieu R."/>
            <person name="Endo H."/>
            <person name="Kuwata A."/>
            <person name="Ogata H."/>
        </authorList>
    </citation>
    <scope>NUCLEOTIDE SEQUENCE [LARGE SCALE GENOMIC DNA]</scope>
</reference>
<feature type="transmembrane region" description="Helical" evidence="7">
    <location>
        <begin position="1074"/>
        <end position="1091"/>
    </location>
</feature>
<dbReference type="InterPro" id="IPR008271">
    <property type="entry name" value="Ser/Thr_kinase_AS"/>
</dbReference>
<protein>
    <recommendedName>
        <fullName evidence="8">Protein kinase domain-containing protein</fullName>
    </recommendedName>
</protein>
<proteinExistence type="predicted"/>
<evidence type="ECO:0000256" key="7">
    <source>
        <dbReference type="SAM" id="Phobius"/>
    </source>
</evidence>
<keyword evidence="2" id="KW-0808">Transferase</keyword>
<feature type="transmembrane region" description="Helical" evidence="7">
    <location>
        <begin position="40"/>
        <end position="57"/>
    </location>
</feature>
<organism evidence="9 10">
    <name type="scientific">Triparma laevis f. inornata</name>
    <dbReference type="NCBI Taxonomy" id="1714386"/>
    <lineage>
        <taxon>Eukaryota</taxon>
        <taxon>Sar</taxon>
        <taxon>Stramenopiles</taxon>
        <taxon>Ochrophyta</taxon>
        <taxon>Bolidophyceae</taxon>
        <taxon>Parmales</taxon>
        <taxon>Triparmaceae</taxon>
        <taxon>Triparma</taxon>
    </lineage>
</organism>
<dbReference type="CDD" id="cd05123">
    <property type="entry name" value="STKc_AGC"/>
    <property type="match status" value="1"/>
</dbReference>
<feature type="transmembrane region" description="Helical" evidence="7">
    <location>
        <begin position="479"/>
        <end position="497"/>
    </location>
</feature>
<evidence type="ECO:0000256" key="2">
    <source>
        <dbReference type="ARBA" id="ARBA00022679"/>
    </source>
</evidence>
<feature type="transmembrane region" description="Helical" evidence="7">
    <location>
        <begin position="978"/>
        <end position="1008"/>
    </location>
</feature>
<keyword evidence="7" id="KW-0812">Transmembrane</keyword>
<feature type="transmembrane region" description="Helical" evidence="7">
    <location>
        <begin position="1047"/>
        <end position="1068"/>
    </location>
</feature>
<dbReference type="EMBL" id="BLQM01000286">
    <property type="protein sequence ID" value="GMH80650.1"/>
    <property type="molecule type" value="Genomic_DNA"/>
</dbReference>
<feature type="transmembrane region" description="Helical" evidence="7">
    <location>
        <begin position="1156"/>
        <end position="1177"/>
    </location>
</feature>
<feature type="domain" description="Protein kinase" evidence="8">
    <location>
        <begin position="1232"/>
        <end position="1525"/>
    </location>
</feature>
<feature type="transmembrane region" description="Helical" evidence="7">
    <location>
        <begin position="939"/>
        <end position="957"/>
    </location>
</feature>
<dbReference type="SMART" id="SM00220">
    <property type="entry name" value="S_TKc"/>
    <property type="match status" value="1"/>
</dbReference>
<feature type="transmembrane region" description="Helical" evidence="7">
    <location>
        <begin position="312"/>
        <end position="333"/>
    </location>
</feature>
<evidence type="ECO:0000256" key="5">
    <source>
        <dbReference type="ARBA" id="ARBA00022840"/>
    </source>
</evidence>
<evidence type="ECO:0000256" key="3">
    <source>
        <dbReference type="ARBA" id="ARBA00022741"/>
    </source>
</evidence>
<evidence type="ECO:0000256" key="6">
    <source>
        <dbReference type="SAM" id="MobiDB-lite"/>
    </source>
</evidence>
<evidence type="ECO:0000313" key="9">
    <source>
        <dbReference type="EMBL" id="GMH80650.1"/>
    </source>
</evidence>
<dbReference type="GO" id="GO:0005524">
    <property type="term" value="F:ATP binding"/>
    <property type="evidence" value="ECO:0007669"/>
    <property type="project" value="UniProtKB-KW"/>
</dbReference>
<feature type="transmembrane region" description="Helical" evidence="7">
    <location>
        <begin position="518"/>
        <end position="540"/>
    </location>
</feature>
<keyword evidence="7" id="KW-0472">Membrane</keyword>
<dbReference type="Proteomes" id="UP001162640">
    <property type="component" value="Unassembled WGS sequence"/>
</dbReference>
<feature type="transmembrane region" description="Helical" evidence="7">
    <location>
        <begin position="12"/>
        <end position="28"/>
    </location>
</feature>
<keyword evidence="7" id="KW-1133">Transmembrane helix</keyword>
<dbReference type="PROSITE" id="PS00108">
    <property type="entry name" value="PROTEIN_KINASE_ST"/>
    <property type="match status" value="1"/>
</dbReference>
<feature type="transmembrane region" description="Helical" evidence="7">
    <location>
        <begin position="454"/>
        <end position="473"/>
    </location>
</feature>
<feature type="transmembrane region" description="Helical" evidence="7">
    <location>
        <begin position="714"/>
        <end position="732"/>
    </location>
</feature>
<feature type="transmembrane region" description="Helical" evidence="7">
    <location>
        <begin position="203"/>
        <end position="220"/>
    </location>
</feature>
<keyword evidence="3" id="KW-0547">Nucleotide-binding</keyword>
<dbReference type="PROSITE" id="PS50011">
    <property type="entry name" value="PROTEIN_KINASE_DOM"/>
    <property type="match status" value="1"/>
</dbReference>
<dbReference type="InterPro" id="IPR000719">
    <property type="entry name" value="Prot_kinase_dom"/>
</dbReference>